<dbReference type="AlphaFoldDB" id="B8C211"/>
<proteinExistence type="predicted"/>
<dbReference type="RefSeq" id="XP_002290108.1">
    <property type="nucleotide sequence ID" value="XM_002290072.1"/>
</dbReference>
<evidence type="ECO:0000313" key="3">
    <source>
        <dbReference type="Proteomes" id="UP000001449"/>
    </source>
</evidence>
<keyword evidence="3" id="KW-1185">Reference proteome</keyword>
<dbReference type="InParanoid" id="B8C211"/>
<dbReference type="HOGENOM" id="CLU_1296701_0_0_1"/>
<dbReference type="GeneID" id="7451747"/>
<feature type="compositionally biased region" description="Basic and acidic residues" evidence="1">
    <location>
        <begin position="192"/>
        <end position="201"/>
    </location>
</feature>
<dbReference type="EMBL" id="CM000642">
    <property type="protein sequence ID" value="EED91860.1"/>
    <property type="molecule type" value="Genomic_DNA"/>
</dbReference>
<reference evidence="2 3" key="2">
    <citation type="journal article" date="2008" name="Nature">
        <title>The Phaeodactylum genome reveals the evolutionary history of diatom genomes.</title>
        <authorList>
            <person name="Bowler C."/>
            <person name="Allen A.E."/>
            <person name="Badger J.H."/>
            <person name="Grimwood J."/>
            <person name="Jabbari K."/>
            <person name="Kuo A."/>
            <person name="Maheswari U."/>
            <person name="Martens C."/>
            <person name="Maumus F."/>
            <person name="Otillar R.P."/>
            <person name="Rayko E."/>
            <person name="Salamov A."/>
            <person name="Vandepoele K."/>
            <person name="Beszteri B."/>
            <person name="Gruber A."/>
            <person name="Heijde M."/>
            <person name="Katinka M."/>
            <person name="Mock T."/>
            <person name="Valentin K."/>
            <person name="Verret F."/>
            <person name="Berges J.A."/>
            <person name="Brownlee C."/>
            <person name="Cadoret J.P."/>
            <person name="Chiovitti A."/>
            <person name="Choi C.J."/>
            <person name="Coesel S."/>
            <person name="De Martino A."/>
            <person name="Detter J.C."/>
            <person name="Durkin C."/>
            <person name="Falciatore A."/>
            <person name="Fournet J."/>
            <person name="Haruta M."/>
            <person name="Huysman M.J."/>
            <person name="Jenkins B.D."/>
            <person name="Jiroutova K."/>
            <person name="Jorgensen R.E."/>
            <person name="Joubert Y."/>
            <person name="Kaplan A."/>
            <person name="Kroger N."/>
            <person name="Kroth P.G."/>
            <person name="La Roche J."/>
            <person name="Lindquist E."/>
            <person name="Lommer M."/>
            <person name="Martin-Jezequel V."/>
            <person name="Lopez P.J."/>
            <person name="Lucas S."/>
            <person name="Mangogna M."/>
            <person name="McGinnis K."/>
            <person name="Medlin L.K."/>
            <person name="Montsant A."/>
            <person name="Oudot-Le Secq M.P."/>
            <person name="Napoli C."/>
            <person name="Obornik M."/>
            <person name="Parker M.S."/>
            <person name="Petit J.L."/>
            <person name="Porcel B.M."/>
            <person name="Poulsen N."/>
            <person name="Robison M."/>
            <person name="Rychlewski L."/>
            <person name="Rynearson T.A."/>
            <person name="Schmutz J."/>
            <person name="Shapiro H."/>
            <person name="Siaut M."/>
            <person name="Stanley M."/>
            <person name="Sussman M.R."/>
            <person name="Taylor A.R."/>
            <person name="Vardi A."/>
            <person name="von Dassow P."/>
            <person name="Vyverman W."/>
            <person name="Willis A."/>
            <person name="Wyrwicz L.S."/>
            <person name="Rokhsar D.S."/>
            <person name="Weissenbach J."/>
            <person name="Armbrust E.V."/>
            <person name="Green B.R."/>
            <person name="Van de Peer Y."/>
            <person name="Grigoriev I.V."/>
        </authorList>
    </citation>
    <scope>NUCLEOTIDE SEQUENCE [LARGE SCALE GENOMIC DNA]</scope>
    <source>
        <strain evidence="2 3">CCMP1335</strain>
    </source>
</reference>
<gene>
    <name evidence="2" type="ORF">THAPSDRAFT_5121</name>
</gene>
<feature type="compositionally biased region" description="Basic residues" evidence="1">
    <location>
        <begin position="202"/>
        <end position="213"/>
    </location>
</feature>
<dbReference type="Proteomes" id="UP000001449">
    <property type="component" value="Chromosome 5"/>
</dbReference>
<evidence type="ECO:0000256" key="1">
    <source>
        <dbReference type="SAM" id="MobiDB-lite"/>
    </source>
</evidence>
<evidence type="ECO:0000313" key="2">
    <source>
        <dbReference type="EMBL" id="EED91860.1"/>
    </source>
</evidence>
<sequence length="213" mass="23539">MVKKIGYILTRSKSKRHPPPSTKEKVVASPQREIPKSPSDGRFKHLKSKFFMNRNKPKGQDETGCVQPIFGTFSFAKSSAETKGTEKSQRKSIFAKSQKEDVYNDLLMTHTAPHCGADSTVFTGWTGDDRTEYTDETGWVDGDCSWGIDDDWEDDSDDGSGQGGCNGCQTSQCGFTDSIHESLLSFGGVCSGKDEERESKGTKRKKGSKSQKR</sequence>
<protein>
    <submittedName>
        <fullName evidence="2">Uncharacterized protein</fullName>
    </submittedName>
</protein>
<dbReference type="KEGG" id="tps:THAPSDRAFT_5121"/>
<feature type="region of interest" description="Disordered" evidence="1">
    <location>
        <begin position="1"/>
        <end position="43"/>
    </location>
</feature>
<dbReference type="PaxDb" id="35128-Thaps5121"/>
<reference evidence="2 3" key="1">
    <citation type="journal article" date="2004" name="Science">
        <title>The genome of the diatom Thalassiosira pseudonana: ecology, evolution, and metabolism.</title>
        <authorList>
            <person name="Armbrust E.V."/>
            <person name="Berges J.A."/>
            <person name="Bowler C."/>
            <person name="Green B.R."/>
            <person name="Martinez D."/>
            <person name="Putnam N.H."/>
            <person name="Zhou S."/>
            <person name="Allen A.E."/>
            <person name="Apt K.E."/>
            <person name="Bechner M."/>
            <person name="Brzezinski M.A."/>
            <person name="Chaal B.K."/>
            <person name="Chiovitti A."/>
            <person name="Davis A.K."/>
            <person name="Demarest M.S."/>
            <person name="Detter J.C."/>
            <person name="Glavina T."/>
            <person name="Goodstein D."/>
            <person name="Hadi M.Z."/>
            <person name="Hellsten U."/>
            <person name="Hildebrand M."/>
            <person name="Jenkins B.D."/>
            <person name="Jurka J."/>
            <person name="Kapitonov V.V."/>
            <person name="Kroger N."/>
            <person name="Lau W.W."/>
            <person name="Lane T.W."/>
            <person name="Larimer F.W."/>
            <person name="Lippmeier J.C."/>
            <person name="Lucas S."/>
            <person name="Medina M."/>
            <person name="Montsant A."/>
            <person name="Obornik M."/>
            <person name="Parker M.S."/>
            <person name="Palenik B."/>
            <person name="Pazour G.J."/>
            <person name="Richardson P.M."/>
            <person name="Rynearson T.A."/>
            <person name="Saito M.A."/>
            <person name="Schwartz D.C."/>
            <person name="Thamatrakoln K."/>
            <person name="Valentin K."/>
            <person name="Vardi A."/>
            <person name="Wilkerson F.P."/>
            <person name="Rokhsar D.S."/>
        </authorList>
    </citation>
    <scope>NUCLEOTIDE SEQUENCE [LARGE SCALE GENOMIC DNA]</scope>
    <source>
        <strain evidence="2 3">CCMP1335</strain>
    </source>
</reference>
<feature type="compositionally biased region" description="Basic and acidic residues" evidence="1">
    <location>
        <begin position="33"/>
        <end position="43"/>
    </location>
</feature>
<organism evidence="2 3">
    <name type="scientific">Thalassiosira pseudonana</name>
    <name type="common">Marine diatom</name>
    <name type="synonym">Cyclotella nana</name>
    <dbReference type="NCBI Taxonomy" id="35128"/>
    <lineage>
        <taxon>Eukaryota</taxon>
        <taxon>Sar</taxon>
        <taxon>Stramenopiles</taxon>
        <taxon>Ochrophyta</taxon>
        <taxon>Bacillariophyta</taxon>
        <taxon>Coscinodiscophyceae</taxon>
        <taxon>Thalassiosirophycidae</taxon>
        <taxon>Thalassiosirales</taxon>
        <taxon>Thalassiosiraceae</taxon>
        <taxon>Thalassiosira</taxon>
    </lineage>
</organism>
<feature type="region of interest" description="Disordered" evidence="1">
    <location>
        <begin position="187"/>
        <end position="213"/>
    </location>
</feature>
<accession>B8C211</accession>
<name>B8C211_THAPS</name>